<evidence type="ECO:0000313" key="2">
    <source>
        <dbReference type="Proteomes" id="UP000063308"/>
    </source>
</evidence>
<dbReference type="PANTHER" id="PTHR30565:SF9">
    <property type="entry name" value="PROTEIN YCIF"/>
    <property type="match status" value="1"/>
</dbReference>
<dbReference type="Pfam" id="PF05974">
    <property type="entry name" value="DUF892"/>
    <property type="match status" value="1"/>
</dbReference>
<evidence type="ECO:0000313" key="1">
    <source>
        <dbReference type="EMBL" id="BAR53846.1"/>
    </source>
</evidence>
<dbReference type="AlphaFoldDB" id="A0A0E4BJP4"/>
<dbReference type="SUPFAM" id="SSF47240">
    <property type="entry name" value="Ferritin-like"/>
    <property type="match status" value="1"/>
</dbReference>
<accession>A0A0E4BJP4</accession>
<reference evidence="1 2" key="1">
    <citation type="submission" date="2014-11" db="EMBL/GenBank/DDBJ databases">
        <title>Symbiosis island explosion on the genome of extra-slow-growing strains of soybean bradyrhizobia with massive insertion sequences.</title>
        <authorList>
            <person name="Iida T."/>
            <person name="Minamisawa K."/>
        </authorList>
    </citation>
    <scope>NUCLEOTIDE SEQUENCE [LARGE SCALE GENOMIC DNA]</scope>
    <source>
        <strain evidence="1 2">NK6</strain>
    </source>
</reference>
<dbReference type="InterPro" id="IPR009078">
    <property type="entry name" value="Ferritin-like_SF"/>
</dbReference>
<dbReference type="InterPro" id="IPR010287">
    <property type="entry name" value="DUF892_YciF-like"/>
</dbReference>
<dbReference type="CDD" id="cd07909">
    <property type="entry name" value="YciF"/>
    <property type="match status" value="1"/>
</dbReference>
<dbReference type="EMBL" id="AP014685">
    <property type="protein sequence ID" value="BAR53846.1"/>
    <property type="molecule type" value="Genomic_DNA"/>
</dbReference>
<dbReference type="Proteomes" id="UP000063308">
    <property type="component" value="Chromosome"/>
</dbReference>
<dbReference type="Gene3D" id="1.20.1260.10">
    <property type="match status" value="1"/>
</dbReference>
<protein>
    <submittedName>
        <fullName evidence="1">Uncharacterized protein</fullName>
    </submittedName>
</protein>
<sequence>MFPKPKRIGTMGLFTKDIKTMNDLFVHQLQDIYYAEQQLTKALPKMADKATDPQLKKGFLTHLEETKQHVKRLEEVFKMHGAQVKAVDCPAIDGIIEEADETAGEVADKAVLDAALINAAQAAEHYEIVRYGSLIAWAKQLGRSDCAAVLAKTLEEEKATDKKLTALAESKVNLRAAS</sequence>
<dbReference type="PANTHER" id="PTHR30565">
    <property type="entry name" value="PROTEIN YCIF"/>
    <property type="match status" value="1"/>
</dbReference>
<name>A0A0E4BJP4_9BRAD</name>
<organism evidence="1 2">
    <name type="scientific">Bradyrhizobium diazoefficiens</name>
    <dbReference type="NCBI Taxonomy" id="1355477"/>
    <lineage>
        <taxon>Bacteria</taxon>
        <taxon>Pseudomonadati</taxon>
        <taxon>Pseudomonadota</taxon>
        <taxon>Alphaproteobacteria</taxon>
        <taxon>Hyphomicrobiales</taxon>
        <taxon>Nitrobacteraceae</taxon>
        <taxon>Bradyrhizobium</taxon>
    </lineage>
</organism>
<gene>
    <name evidence="1" type="ORF">NK6_661</name>
</gene>
<dbReference type="InterPro" id="IPR012347">
    <property type="entry name" value="Ferritin-like"/>
</dbReference>
<dbReference type="InterPro" id="IPR047114">
    <property type="entry name" value="YciF"/>
</dbReference>
<proteinExistence type="predicted"/>